<dbReference type="GO" id="GO:0005886">
    <property type="term" value="C:plasma membrane"/>
    <property type="evidence" value="ECO:0007669"/>
    <property type="project" value="UniProtKB-SubCell"/>
</dbReference>
<dbReference type="InterPro" id="IPR027417">
    <property type="entry name" value="P-loop_NTPase"/>
</dbReference>
<feature type="domain" description="ABC transporter" evidence="5">
    <location>
        <begin position="3"/>
        <end position="243"/>
    </location>
</feature>
<dbReference type="InterPro" id="IPR003439">
    <property type="entry name" value="ABC_transporter-like_ATP-bd"/>
</dbReference>
<accession>A0A1I4LWG0</accession>
<evidence type="ECO:0000256" key="1">
    <source>
        <dbReference type="ARBA" id="ARBA00004202"/>
    </source>
</evidence>
<evidence type="ECO:0000256" key="3">
    <source>
        <dbReference type="ARBA" id="ARBA00022741"/>
    </source>
</evidence>
<evidence type="ECO:0000256" key="2">
    <source>
        <dbReference type="ARBA" id="ARBA00022448"/>
    </source>
</evidence>
<dbReference type="PANTHER" id="PTHR43158">
    <property type="entry name" value="SKFA PEPTIDE EXPORT ATP-BINDING PROTEIN SKFE"/>
    <property type="match status" value="1"/>
</dbReference>
<dbReference type="AlphaFoldDB" id="A0A1I4LWG0"/>
<dbReference type="STRING" id="334253.SAMN04487943_105247"/>
<dbReference type="SMART" id="SM00382">
    <property type="entry name" value="AAA"/>
    <property type="match status" value="1"/>
</dbReference>
<evidence type="ECO:0000313" key="7">
    <source>
        <dbReference type="Proteomes" id="UP000198565"/>
    </source>
</evidence>
<dbReference type="InterPro" id="IPR017871">
    <property type="entry name" value="ABC_transporter-like_CS"/>
</dbReference>
<evidence type="ECO:0000313" key="6">
    <source>
        <dbReference type="EMBL" id="SFL95282.1"/>
    </source>
</evidence>
<dbReference type="OrthoDB" id="9789994at2"/>
<dbReference type="InterPro" id="IPR015856">
    <property type="entry name" value="ABC_transpr_CbiO/EcfA_su"/>
</dbReference>
<dbReference type="GO" id="GO:0016887">
    <property type="term" value="F:ATP hydrolysis activity"/>
    <property type="evidence" value="ECO:0007669"/>
    <property type="project" value="InterPro"/>
</dbReference>
<dbReference type="GO" id="GO:0005524">
    <property type="term" value="F:ATP binding"/>
    <property type="evidence" value="ECO:0007669"/>
    <property type="project" value="UniProtKB-KW"/>
</dbReference>
<evidence type="ECO:0000256" key="4">
    <source>
        <dbReference type="ARBA" id="ARBA00022840"/>
    </source>
</evidence>
<gene>
    <name evidence="6" type="ORF">SAMN04487943_105247</name>
</gene>
<organism evidence="6 7">
    <name type="scientific">Gracilibacillus orientalis</name>
    <dbReference type="NCBI Taxonomy" id="334253"/>
    <lineage>
        <taxon>Bacteria</taxon>
        <taxon>Bacillati</taxon>
        <taxon>Bacillota</taxon>
        <taxon>Bacilli</taxon>
        <taxon>Bacillales</taxon>
        <taxon>Bacillaceae</taxon>
        <taxon>Gracilibacillus</taxon>
    </lineage>
</organism>
<dbReference type="Proteomes" id="UP000198565">
    <property type="component" value="Unassembled WGS sequence"/>
</dbReference>
<dbReference type="RefSeq" id="WP_091483803.1">
    <property type="nucleotide sequence ID" value="NZ_FOTR01000005.1"/>
</dbReference>
<comment type="subcellular location">
    <subcellularLocation>
        <location evidence="1">Cell membrane</location>
        <topology evidence="1">Peripheral membrane protein</topology>
    </subcellularLocation>
</comment>
<keyword evidence="2" id="KW-0813">Transport</keyword>
<dbReference type="Pfam" id="PF00005">
    <property type="entry name" value="ABC_tran"/>
    <property type="match status" value="1"/>
</dbReference>
<dbReference type="GO" id="GO:0022857">
    <property type="term" value="F:transmembrane transporter activity"/>
    <property type="evidence" value="ECO:0007669"/>
    <property type="project" value="UniProtKB-ARBA"/>
</dbReference>
<dbReference type="SUPFAM" id="SSF52540">
    <property type="entry name" value="P-loop containing nucleoside triphosphate hydrolases"/>
    <property type="match status" value="1"/>
</dbReference>
<proteinExistence type="predicted"/>
<keyword evidence="4 6" id="KW-0067">ATP-binding</keyword>
<dbReference type="PANTHER" id="PTHR43158:SF2">
    <property type="entry name" value="SKFA PEPTIDE EXPORT ATP-BINDING PROTEIN SKFE"/>
    <property type="match status" value="1"/>
</dbReference>
<dbReference type="Gene3D" id="3.40.50.300">
    <property type="entry name" value="P-loop containing nucleotide triphosphate hydrolases"/>
    <property type="match status" value="1"/>
</dbReference>
<keyword evidence="7" id="KW-1185">Reference proteome</keyword>
<sequence>MVLDLQKVGLKKEGNWILKEIDWKMKKGEHWTLLGLNGAGKTALLHMLCSYYFPTEGKVKVIGKQFGKDVLGEQLRQQIGIVSSALKQRIYGTDSAYQVILSGAFASIGLYETPTDEMRAKAKQLLKDLDCFSYANRAYRTLSQGEQQRVLIGRALINNPKLLILDEPTSGLDFVAKEQLLESIEQISRSENAPSIIYVTHHVEEILPTFSKTLLLKDGRVFNQGATKTMVNSENLTAFFGVPVEVDWSEKRPRLKKI</sequence>
<keyword evidence="3" id="KW-0547">Nucleotide-binding</keyword>
<dbReference type="EMBL" id="FOTR01000005">
    <property type="protein sequence ID" value="SFL95282.1"/>
    <property type="molecule type" value="Genomic_DNA"/>
</dbReference>
<evidence type="ECO:0000259" key="5">
    <source>
        <dbReference type="PROSITE" id="PS50893"/>
    </source>
</evidence>
<dbReference type="PROSITE" id="PS00211">
    <property type="entry name" value="ABC_TRANSPORTER_1"/>
    <property type="match status" value="1"/>
</dbReference>
<dbReference type="InterPro" id="IPR003593">
    <property type="entry name" value="AAA+_ATPase"/>
</dbReference>
<reference evidence="7" key="1">
    <citation type="submission" date="2016-10" db="EMBL/GenBank/DDBJ databases">
        <authorList>
            <person name="Varghese N."/>
            <person name="Submissions S."/>
        </authorList>
    </citation>
    <scope>NUCLEOTIDE SEQUENCE [LARGE SCALE GENOMIC DNA]</scope>
    <source>
        <strain evidence="7">CGMCC 1.4250</strain>
    </source>
</reference>
<dbReference type="PROSITE" id="PS50893">
    <property type="entry name" value="ABC_TRANSPORTER_2"/>
    <property type="match status" value="1"/>
</dbReference>
<protein>
    <submittedName>
        <fullName evidence="6">Iron complex transport system ATP-binding protein</fullName>
    </submittedName>
</protein>
<name>A0A1I4LWG0_9BACI</name>
<dbReference type="CDD" id="cd03225">
    <property type="entry name" value="ABC_cobalt_CbiO_domain1"/>
    <property type="match status" value="1"/>
</dbReference>